<evidence type="ECO:0000313" key="10">
    <source>
        <dbReference type="Proteomes" id="UP000189703"/>
    </source>
</evidence>
<keyword evidence="5" id="KW-0067">ATP-binding</keyword>
<evidence type="ECO:0000259" key="6">
    <source>
        <dbReference type="Pfam" id="PF00931"/>
    </source>
</evidence>
<gene>
    <name evidence="11" type="primary">LOC104609128</name>
</gene>
<dbReference type="Gene3D" id="1.20.5.4130">
    <property type="match status" value="1"/>
</dbReference>
<dbReference type="Gene3D" id="3.40.50.300">
    <property type="entry name" value="P-loop containing nucleotide triphosphate hydrolases"/>
    <property type="match status" value="1"/>
</dbReference>
<name>A0A1U8BB08_NELNU</name>
<dbReference type="Pfam" id="PF00931">
    <property type="entry name" value="NB-ARC"/>
    <property type="match status" value="1"/>
</dbReference>
<keyword evidence="10" id="KW-1185">Reference proteome</keyword>
<reference evidence="11" key="1">
    <citation type="submission" date="2025-08" db="UniProtKB">
        <authorList>
            <consortium name="RefSeq"/>
        </authorList>
    </citation>
    <scope>IDENTIFICATION</scope>
</reference>
<dbReference type="PANTHER" id="PTHR36766">
    <property type="entry name" value="PLANT BROAD-SPECTRUM MILDEW RESISTANCE PROTEIN RPW8"/>
    <property type="match status" value="1"/>
</dbReference>
<dbReference type="GO" id="GO:0043531">
    <property type="term" value="F:ADP binding"/>
    <property type="evidence" value="ECO:0007669"/>
    <property type="project" value="InterPro"/>
</dbReference>
<evidence type="ECO:0000313" key="11">
    <source>
        <dbReference type="RefSeq" id="XP_010273657.2"/>
    </source>
</evidence>
<evidence type="ECO:0000259" key="8">
    <source>
        <dbReference type="Pfam" id="PF23559"/>
    </source>
</evidence>
<dbReference type="OMA" id="EMWELEN"/>
<organism evidence="10 11">
    <name type="scientific">Nelumbo nucifera</name>
    <name type="common">Sacred lotus</name>
    <dbReference type="NCBI Taxonomy" id="4432"/>
    <lineage>
        <taxon>Eukaryota</taxon>
        <taxon>Viridiplantae</taxon>
        <taxon>Streptophyta</taxon>
        <taxon>Embryophyta</taxon>
        <taxon>Tracheophyta</taxon>
        <taxon>Spermatophyta</taxon>
        <taxon>Magnoliopsida</taxon>
        <taxon>Proteales</taxon>
        <taxon>Nelumbonaceae</taxon>
        <taxon>Nelumbo</taxon>
    </lineage>
</organism>
<keyword evidence="4" id="KW-0611">Plant defense</keyword>
<evidence type="ECO:0000259" key="9">
    <source>
        <dbReference type="Pfam" id="PF25019"/>
    </source>
</evidence>
<proteinExistence type="predicted"/>
<dbReference type="Gene3D" id="1.10.10.10">
    <property type="entry name" value="Winged helix-like DNA-binding domain superfamily/Winged helix DNA-binding domain"/>
    <property type="match status" value="1"/>
</dbReference>
<dbReference type="GO" id="GO:0005524">
    <property type="term" value="F:ATP binding"/>
    <property type="evidence" value="ECO:0007669"/>
    <property type="project" value="UniProtKB-KW"/>
</dbReference>
<dbReference type="InterPro" id="IPR032675">
    <property type="entry name" value="LRR_dom_sf"/>
</dbReference>
<dbReference type="InterPro" id="IPR056789">
    <property type="entry name" value="LRR_R13L1-DRL21"/>
</dbReference>
<keyword evidence="1" id="KW-0433">Leucine-rich repeat</keyword>
<dbReference type="SUPFAM" id="SSF52058">
    <property type="entry name" value="L domain-like"/>
    <property type="match status" value="1"/>
</dbReference>
<dbReference type="GO" id="GO:0006952">
    <property type="term" value="P:defense response"/>
    <property type="evidence" value="ECO:0007669"/>
    <property type="project" value="UniProtKB-KW"/>
</dbReference>
<dbReference type="PRINTS" id="PR00364">
    <property type="entry name" value="DISEASERSIST"/>
</dbReference>
<feature type="domain" description="Disease resistance protein winged helix" evidence="8">
    <location>
        <begin position="449"/>
        <end position="519"/>
    </location>
</feature>
<keyword evidence="3" id="KW-0547">Nucleotide-binding</keyword>
<dbReference type="Proteomes" id="UP000189703">
    <property type="component" value="Unplaced"/>
</dbReference>
<dbReference type="InterPro" id="IPR036388">
    <property type="entry name" value="WH-like_DNA-bd_sf"/>
</dbReference>
<dbReference type="KEGG" id="nnu:104609128"/>
<evidence type="ECO:0000256" key="1">
    <source>
        <dbReference type="ARBA" id="ARBA00022614"/>
    </source>
</evidence>
<dbReference type="InterPro" id="IPR041118">
    <property type="entry name" value="Rx_N"/>
</dbReference>
<evidence type="ECO:0000256" key="3">
    <source>
        <dbReference type="ARBA" id="ARBA00022741"/>
    </source>
</evidence>
<dbReference type="OrthoDB" id="37484at2759"/>
<sequence length="999" mass="113983">MAIEAGAMVSDLLKGLINNLASPIFTEFTSLWNMKKDLSKLKEALEMIQAFLVDAEQKQTKSKAVETWLNKLNDLVNEAEDILDEYAAHVGRMESSEANKQVCCFCCFYFLFNYCNPKVVWFNYGIASRVKQINQSLNGLNDEANKLGLQHINVGERSNTGGAQSSRQTTSLFDKESCFYGRDADKNKIISILLSSEGPSGERNNYRVLPIVGMGGLGKTTLAQSVYNDERVQSYFNLKAWVCVSEEADYTKLTRAIIESATRKACMLNGLEPLQVELGDKLRAKKFLIVLDDVWNENEEHWEQLRKPFQCGENGSRVIVTTRSKKVSSIMGTFPPHPLGLLEYEDCWSILRQQASLDDAVLKENPNLEAIGRKIVEKCKGVPLAIKTVGGLLRSRIEEKYWKSVLESEMWELENEDDDQQKKGIMPALRLSYHHLPAHLKRCFAFCSIFPKDYKFEKKDLVSLWMAEGFIIGSTEGRRQMEDVGGEYFDELCFRSFFQYNDRFIRNVCLMHDLIHDLAQSISKDKCFIVKRCLNTPIKGFKACHLSIYPTTSRSRDDDEDGNDDDKLLQQQQQCVDALGQLVKSKNISPRTFLLRGSSYLFSRERFLMPGLVAKLGDIFYTWRCLRVLSLRYLDLEDVGLSDSIGNLKLLRFLDLSYTNIRRLPKSVCRLYHLQTLLLEGLEYIEELSDNLRSSLVNIRLIKMDNYKCRILIPRPRGEKSGKDGVGDDLKFYAKCIEASNLMISGLENLAATNDIADVIFMKNSNQRLTLEWDYNVFFGHGEGAAAVAQQVIDSLLPPQKADRKLNELKIKGYIGERLPHCIAEMSILHRLELHNCRCEVIPPIGKLRSLCYLVIKEMDNWKAAEWSSSSSGENIDQVEMEGDPGLQQASSSSSFYAQQYQPLFPRLTGLEIYDCPKLRALEVSHPIPSLTTLRIENCERLESLPEEMNNLFTNLRQIKIVRCPRLIAFSQRGLPTELKVLEIEECEELRSLPPGRRM</sequence>
<dbReference type="GO" id="GO:0051707">
    <property type="term" value="P:response to other organism"/>
    <property type="evidence" value="ECO:0007669"/>
    <property type="project" value="UniProtKB-ARBA"/>
</dbReference>
<protein>
    <submittedName>
        <fullName evidence="11">Disease resistance protein RGA1</fullName>
    </submittedName>
</protein>
<dbReference type="InterPro" id="IPR002182">
    <property type="entry name" value="NB-ARC"/>
</dbReference>
<dbReference type="AlphaFoldDB" id="A0A1U8BB08"/>
<dbReference type="InterPro" id="IPR038005">
    <property type="entry name" value="RX-like_CC"/>
</dbReference>
<evidence type="ECO:0000256" key="2">
    <source>
        <dbReference type="ARBA" id="ARBA00022737"/>
    </source>
</evidence>
<accession>A0A1U8BB08</accession>
<dbReference type="Gene3D" id="1.10.8.430">
    <property type="entry name" value="Helical domain of apoptotic protease-activating factors"/>
    <property type="match status" value="1"/>
</dbReference>
<feature type="domain" description="R13L1/DRL21-like LRR repeat region" evidence="9">
    <location>
        <begin position="741"/>
        <end position="859"/>
    </location>
</feature>
<dbReference type="eggNOG" id="KOG4658">
    <property type="taxonomic scope" value="Eukaryota"/>
</dbReference>
<evidence type="ECO:0000256" key="4">
    <source>
        <dbReference type="ARBA" id="ARBA00022821"/>
    </source>
</evidence>
<dbReference type="CDD" id="cd14798">
    <property type="entry name" value="RX-CC_like"/>
    <property type="match status" value="1"/>
</dbReference>
<evidence type="ECO:0000256" key="5">
    <source>
        <dbReference type="ARBA" id="ARBA00022840"/>
    </source>
</evidence>
<dbReference type="Pfam" id="PF23559">
    <property type="entry name" value="WHD_DRP"/>
    <property type="match status" value="1"/>
</dbReference>
<feature type="domain" description="Disease resistance N-terminal" evidence="7">
    <location>
        <begin position="13"/>
        <end position="100"/>
    </location>
</feature>
<feature type="domain" description="NB-ARC" evidence="6">
    <location>
        <begin position="185"/>
        <end position="355"/>
    </location>
</feature>
<dbReference type="FunFam" id="1.10.10.10:FF:000322">
    <property type="entry name" value="Probable disease resistance protein At1g63360"/>
    <property type="match status" value="1"/>
</dbReference>
<dbReference type="Pfam" id="PF18052">
    <property type="entry name" value="Rx_N"/>
    <property type="match status" value="1"/>
</dbReference>
<dbReference type="PANTHER" id="PTHR36766:SF40">
    <property type="entry name" value="DISEASE RESISTANCE PROTEIN RGA3"/>
    <property type="match status" value="1"/>
</dbReference>
<dbReference type="FunFam" id="3.40.50.300:FF:001091">
    <property type="entry name" value="Probable disease resistance protein At1g61300"/>
    <property type="match status" value="1"/>
</dbReference>
<dbReference type="InterPro" id="IPR058922">
    <property type="entry name" value="WHD_DRP"/>
</dbReference>
<dbReference type="InterPro" id="IPR027417">
    <property type="entry name" value="P-loop_NTPase"/>
</dbReference>
<dbReference type="SUPFAM" id="SSF52540">
    <property type="entry name" value="P-loop containing nucleoside triphosphate hydrolases"/>
    <property type="match status" value="1"/>
</dbReference>
<dbReference type="InterPro" id="IPR042197">
    <property type="entry name" value="Apaf_helical"/>
</dbReference>
<evidence type="ECO:0000259" key="7">
    <source>
        <dbReference type="Pfam" id="PF18052"/>
    </source>
</evidence>
<dbReference type="Pfam" id="PF25019">
    <property type="entry name" value="LRR_R13L1-DRL21"/>
    <property type="match status" value="1"/>
</dbReference>
<dbReference type="GeneID" id="104609128"/>
<keyword evidence="2" id="KW-0677">Repeat</keyword>
<dbReference type="RefSeq" id="XP_010273657.2">
    <property type="nucleotide sequence ID" value="XM_010275355.2"/>
</dbReference>
<dbReference type="Gene3D" id="3.80.10.10">
    <property type="entry name" value="Ribonuclease Inhibitor"/>
    <property type="match status" value="1"/>
</dbReference>